<gene>
    <name evidence="1" type="ORF">NCTC11532_01283</name>
</gene>
<protein>
    <submittedName>
        <fullName evidence="1">Uncharacterized protein</fullName>
    </submittedName>
</protein>
<keyword evidence="2" id="KW-1185">Reference proteome</keyword>
<dbReference type="STRING" id="1122170.GCA_000701265_01200"/>
<proteinExistence type="predicted"/>
<organism evidence="1 2">
    <name type="scientific">Legionella wadsworthii</name>
    <dbReference type="NCBI Taxonomy" id="28088"/>
    <lineage>
        <taxon>Bacteria</taxon>
        <taxon>Pseudomonadati</taxon>
        <taxon>Pseudomonadota</taxon>
        <taxon>Gammaproteobacteria</taxon>
        <taxon>Legionellales</taxon>
        <taxon>Legionellaceae</taxon>
        <taxon>Legionella</taxon>
    </lineage>
</organism>
<evidence type="ECO:0000313" key="1">
    <source>
        <dbReference type="EMBL" id="STY29103.1"/>
    </source>
</evidence>
<name>A0A378LQP1_9GAMM</name>
<evidence type="ECO:0000313" key="2">
    <source>
        <dbReference type="Proteomes" id="UP000255297"/>
    </source>
</evidence>
<dbReference type="Proteomes" id="UP000255297">
    <property type="component" value="Unassembled WGS sequence"/>
</dbReference>
<sequence length="132" mass="15175">MDSRLRGNDIPKRDPDEAKMFVEMLDPADKPRGVGRGEQNFALMTSLRLLNIYVPTLFIPAPKPLRLGITPLRSSSKPPTFRRNNHTFRLKPPTFRLYTPMFRLYILSPQYPTFATCSRDLRLISDLQGAIL</sequence>
<accession>A0A378LQP1</accession>
<dbReference type="AlphaFoldDB" id="A0A378LQP1"/>
<reference evidence="1 2" key="1">
    <citation type="submission" date="2018-06" db="EMBL/GenBank/DDBJ databases">
        <authorList>
            <consortium name="Pathogen Informatics"/>
            <person name="Doyle S."/>
        </authorList>
    </citation>
    <scope>NUCLEOTIDE SEQUENCE [LARGE SCALE GENOMIC DNA]</scope>
    <source>
        <strain evidence="1 2">NCTC11532</strain>
    </source>
</reference>
<dbReference type="EMBL" id="UGPB01000001">
    <property type="protein sequence ID" value="STY29103.1"/>
    <property type="molecule type" value="Genomic_DNA"/>
</dbReference>